<dbReference type="AlphaFoldDB" id="A0A1Y2EMY2"/>
<evidence type="ECO:0000256" key="1">
    <source>
        <dbReference type="SAM" id="MobiDB-lite"/>
    </source>
</evidence>
<dbReference type="Proteomes" id="UP000193467">
    <property type="component" value="Unassembled WGS sequence"/>
</dbReference>
<reference evidence="2 3" key="1">
    <citation type="submission" date="2016-07" db="EMBL/GenBank/DDBJ databases">
        <title>Pervasive Adenine N6-methylation of Active Genes in Fungi.</title>
        <authorList>
            <consortium name="DOE Joint Genome Institute"/>
            <person name="Mondo S.J."/>
            <person name="Dannebaum R.O."/>
            <person name="Kuo R.C."/>
            <person name="Labutti K."/>
            <person name="Haridas S."/>
            <person name="Kuo A."/>
            <person name="Salamov A."/>
            <person name="Ahrendt S.R."/>
            <person name="Lipzen A."/>
            <person name="Sullivan W."/>
            <person name="Andreopoulos W.B."/>
            <person name="Clum A."/>
            <person name="Lindquist E."/>
            <person name="Daum C."/>
            <person name="Ramamoorthy G.K."/>
            <person name="Gryganskyi A."/>
            <person name="Culley D."/>
            <person name="Magnuson J.K."/>
            <person name="James T.Y."/>
            <person name="O'Malley M.A."/>
            <person name="Stajich J.E."/>
            <person name="Spatafora J.W."/>
            <person name="Visel A."/>
            <person name="Grigoriev I.V."/>
        </authorList>
    </citation>
    <scope>NUCLEOTIDE SEQUENCE [LARGE SCALE GENOMIC DNA]</scope>
    <source>
        <strain evidence="2 3">62-1032</strain>
    </source>
</reference>
<accession>A0A1Y2EMY2</accession>
<name>A0A1Y2EMY2_9BASI</name>
<sequence length="211" mass="23021">MCTQKTFSLSYLRSPLSPRSTFTTSASSLATSKSPILRSASADSMPTMLWRRRCWRSFFAPRKTRSQSSFATGSSRDRPSTSLPSSPFGASTLTSLTTIRITLASSWTPFKGVQTFVSSIPPIETRTTTSSSSAMQSSRSTSFAPSIAFLPPFAASLCIGHCPSAPPTSWSSSPTGDAFPTSSFSSSNPKSERMTRRGWLEPRRKCWLSRR</sequence>
<feature type="region of interest" description="Disordered" evidence="1">
    <location>
        <begin position="66"/>
        <end position="87"/>
    </location>
</feature>
<organism evidence="2 3">
    <name type="scientific">Leucosporidium creatinivorum</name>
    <dbReference type="NCBI Taxonomy" id="106004"/>
    <lineage>
        <taxon>Eukaryota</taxon>
        <taxon>Fungi</taxon>
        <taxon>Dikarya</taxon>
        <taxon>Basidiomycota</taxon>
        <taxon>Pucciniomycotina</taxon>
        <taxon>Microbotryomycetes</taxon>
        <taxon>Leucosporidiales</taxon>
        <taxon>Leucosporidium</taxon>
    </lineage>
</organism>
<proteinExistence type="predicted"/>
<dbReference type="InParanoid" id="A0A1Y2EMY2"/>
<protein>
    <submittedName>
        <fullName evidence="2">Uncharacterized protein</fullName>
    </submittedName>
</protein>
<evidence type="ECO:0000313" key="3">
    <source>
        <dbReference type="Proteomes" id="UP000193467"/>
    </source>
</evidence>
<feature type="region of interest" description="Disordered" evidence="1">
    <location>
        <begin position="169"/>
        <end position="197"/>
    </location>
</feature>
<comment type="caution">
    <text evidence="2">The sequence shown here is derived from an EMBL/GenBank/DDBJ whole genome shotgun (WGS) entry which is preliminary data.</text>
</comment>
<keyword evidence="3" id="KW-1185">Reference proteome</keyword>
<evidence type="ECO:0000313" key="2">
    <source>
        <dbReference type="EMBL" id="ORY72596.1"/>
    </source>
</evidence>
<dbReference type="EMBL" id="MCGR01000051">
    <property type="protein sequence ID" value="ORY72596.1"/>
    <property type="molecule type" value="Genomic_DNA"/>
</dbReference>
<gene>
    <name evidence="2" type="ORF">BCR35DRAFT_307622</name>
</gene>